<evidence type="ECO:0000313" key="1">
    <source>
        <dbReference type="EMBL" id="VEL27020.1"/>
    </source>
</evidence>
<dbReference type="AlphaFoldDB" id="A0A448X3G6"/>
<evidence type="ECO:0000313" key="2">
    <source>
        <dbReference type="Proteomes" id="UP000784294"/>
    </source>
</evidence>
<gene>
    <name evidence="1" type="ORF">PXEA_LOCUS20460</name>
</gene>
<dbReference type="Proteomes" id="UP000784294">
    <property type="component" value="Unassembled WGS sequence"/>
</dbReference>
<accession>A0A448X3G6</accession>
<organism evidence="1 2">
    <name type="scientific">Protopolystoma xenopodis</name>
    <dbReference type="NCBI Taxonomy" id="117903"/>
    <lineage>
        <taxon>Eukaryota</taxon>
        <taxon>Metazoa</taxon>
        <taxon>Spiralia</taxon>
        <taxon>Lophotrochozoa</taxon>
        <taxon>Platyhelminthes</taxon>
        <taxon>Monogenea</taxon>
        <taxon>Polyopisthocotylea</taxon>
        <taxon>Polystomatidea</taxon>
        <taxon>Polystomatidae</taxon>
        <taxon>Protopolystoma</taxon>
    </lineage>
</organism>
<sequence>MSVTCSAMRASLRQVSAMQAGLTAMRNYSVRLQRQLSKTQLALDRSNRQLAACRWSKSVELRDCEVGPDGIYDSDGSGCSKMSIGSRFGQKEAWQPDDALLTVTERENPTDDSAQISTHAVTLARELAEVSGSLFSSAPRTDDGLPEATGASLFAQADEETGTGSRLTAVSSLLAGHGQHGHLEVENRRLVQMVKELRARLARIDPTSNAFFNFVSSV</sequence>
<keyword evidence="2" id="KW-1185">Reference proteome</keyword>
<proteinExistence type="predicted"/>
<comment type="caution">
    <text evidence="1">The sequence shown here is derived from an EMBL/GenBank/DDBJ whole genome shotgun (WGS) entry which is preliminary data.</text>
</comment>
<reference evidence="1" key="1">
    <citation type="submission" date="2018-11" db="EMBL/GenBank/DDBJ databases">
        <authorList>
            <consortium name="Pathogen Informatics"/>
        </authorList>
    </citation>
    <scope>NUCLEOTIDE SEQUENCE</scope>
</reference>
<name>A0A448X3G6_9PLAT</name>
<protein>
    <submittedName>
        <fullName evidence="1">Uncharacterized protein</fullName>
    </submittedName>
</protein>
<dbReference type="EMBL" id="CAAALY010084309">
    <property type="protein sequence ID" value="VEL27020.1"/>
    <property type="molecule type" value="Genomic_DNA"/>
</dbReference>